<dbReference type="InterPro" id="IPR053860">
    <property type="entry name" value="DUF6932"/>
</dbReference>
<accession>A0A5C5ZR90</accession>
<organism evidence="1 2">
    <name type="scientific">Stieleria varia</name>
    <dbReference type="NCBI Taxonomy" id="2528005"/>
    <lineage>
        <taxon>Bacteria</taxon>
        <taxon>Pseudomonadati</taxon>
        <taxon>Planctomycetota</taxon>
        <taxon>Planctomycetia</taxon>
        <taxon>Pirellulales</taxon>
        <taxon>Pirellulaceae</taxon>
        <taxon>Stieleria</taxon>
    </lineage>
</organism>
<sequence>MIPDFRDDGYLPEGLYVASEADATFRFGTATRPRQRLALRLRRWLELARVIDAKRFFVDGSFVTSKPDPDDVDAVVWLPDDFAERLERGDLEAVELDSMLVTRRPEELFAAEDRRDWEDWLEFFSRTREADNRRKGVVEIQL</sequence>
<evidence type="ECO:0000313" key="2">
    <source>
        <dbReference type="Proteomes" id="UP000320176"/>
    </source>
</evidence>
<keyword evidence="2" id="KW-1185">Reference proteome</keyword>
<evidence type="ECO:0008006" key="3">
    <source>
        <dbReference type="Google" id="ProtNLM"/>
    </source>
</evidence>
<comment type="caution">
    <text evidence="1">The sequence shown here is derived from an EMBL/GenBank/DDBJ whole genome shotgun (WGS) entry which is preliminary data.</text>
</comment>
<reference evidence="1 2" key="1">
    <citation type="submission" date="2019-02" db="EMBL/GenBank/DDBJ databases">
        <title>Deep-cultivation of Planctomycetes and their phenomic and genomic characterization uncovers novel biology.</title>
        <authorList>
            <person name="Wiegand S."/>
            <person name="Jogler M."/>
            <person name="Boedeker C."/>
            <person name="Pinto D."/>
            <person name="Vollmers J."/>
            <person name="Rivas-Marin E."/>
            <person name="Kohn T."/>
            <person name="Peeters S.H."/>
            <person name="Heuer A."/>
            <person name="Rast P."/>
            <person name="Oberbeckmann S."/>
            <person name="Bunk B."/>
            <person name="Jeske O."/>
            <person name="Meyerdierks A."/>
            <person name="Storesund J.E."/>
            <person name="Kallscheuer N."/>
            <person name="Luecker S."/>
            <person name="Lage O.M."/>
            <person name="Pohl T."/>
            <person name="Merkel B.J."/>
            <person name="Hornburger P."/>
            <person name="Mueller R.-W."/>
            <person name="Bruemmer F."/>
            <person name="Labrenz M."/>
            <person name="Spormann A.M."/>
            <person name="Op Den Camp H."/>
            <person name="Overmann J."/>
            <person name="Amann R."/>
            <person name="Jetten M.S.M."/>
            <person name="Mascher T."/>
            <person name="Medema M.H."/>
            <person name="Devos D.P."/>
            <person name="Kaster A.-K."/>
            <person name="Ovreas L."/>
            <person name="Rohde M."/>
            <person name="Galperin M.Y."/>
            <person name="Jogler C."/>
        </authorList>
    </citation>
    <scope>NUCLEOTIDE SEQUENCE [LARGE SCALE GENOMIC DNA]</scope>
    <source>
        <strain evidence="1 2">Pla52n</strain>
    </source>
</reference>
<dbReference type="Pfam" id="PF22014">
    <property type="entry name" value="DUF6932"/>
    <property type="match status" value="1"/>
</dbReference>
<dbReference type="RefSeq" id="WP_390620423.1">
    <property type="nucleotide sequence ID" value="NZ_CP151726.1"/>
</dbReference>
<name>A0A5C5ZR90_9BACT</name>
<proteinExistence type="predicted"/>
<protein>
    <recommendedName>
        <fullName evidence="3">Polymerase nucleotidyl transferase domain-containing protein</fullName>
    </recommendedName>
</protein>
<evidence type="ECO:0000313" key="1">
    <source>
        <dbReference type="EMBL" id="TWT89585.1"/>
    </source>
</evidence>
<dbReference type="Proteomes" id="UP000320176">
    <property type="component" value="Unassembled WGS sequence"/>
</dbReference>
<gene>
    <name evidence="1" type="ORF">Pla52n_67120</name>
</gene>
<dbReference type="EMBL" id="SJPN01000020">
    <property type="protein sequence ID" value="TWT89585.1"/>
    <property type="molecule type" value="Genomic_DNA"/>
</dbReference>
<dbReference type="AlphaFoldDB" id="A0A5C5ZR90"/>